<name>A0A8C0D4E4_BALMU</name>
<proteinExistence type="predicted"/>
<sequence>MLSSAYISDHMKVRSQGPYHVRELCNKGFTTAAYVWCFLFFPGGGRRGRREIKDSVPERGKGEI</sequence>
<evidence type="ECO:0000313" key="1">
    <source>
        <dbReference type="Ensembl" id="ENSBMSP00010013990.1"/>
    </source>
</evidence>
<dbReference type="AlphaFoldDB" id="A0A8C0D4E4"/>
<organism evidence="1">
    <name type="scientific">Balaenoptera musculus</name>
    <name type="common">Blue whale</name>
    <dbReference type="NCBI Taxonomy" id="9771"/>
    <lineage>
        <taxon>Eukaryota</taxon>
        <taxon>Metazoa</taxon>
        <taxon>Chordata</taxon>
        <taxon>Craniata</taxon>
        <taxon>Vertebrata</taxon>
        <taxon>Euteleostomi</taxon>
        <taxon>Mammalia</taxon>
        <taxon>Eutheria</taxon>
        <taxon>Laurasiatheria</taxon>
        <taxon>Artiodactyla</taxon>
        <taxon>Whippomorpha</taxon>
        <taxon>Cetacea</taxon>
        <taxon>Mysticeti</taxon>
        <taxon>Balaenopteridae</taxon>
        <taxon>Balaenoptera</taxon>
    </lineage>
</organism>
<accession>A0A8C0D4E4</accession>
<dbReference type="Ensembl" id="ENSBMST00010015518.1">
    <property type="protein sequence ID" value="ENSBMSP00010013990.1"/>
    <property type="gene ID" value="ENSBMSG00010010224.1"/>
</dbReference>
<reference evidence="1" key="1">
    <citation type="submission" date="2023-09" db="UniProtKB">
        <authorList>
            <consortium name="Ensembl"/>
        </authorList>
    </citation>
    <scope>IDENTIFICATION</scope>
</reference>
<protein>
    <submittedName>
        <fullName evidence="1">Uncharacterized protein</fullName>
    </submittedName>
</protein>